<dbReference type="CDD" id="cd09212">
    <property type="entry name" value="PUB"/>
    <property type="match status" value="1"/>
</dbReference>
<dbReference type="SMART" id="SM00580">
    <property type="entry name" value="PUG"/>
    <property type="match status" value="1"/>
</dbReference>
<evidence type="ECO:0000313" key="3">
    <source>
        <dbReference type="EMBL" id="CAG8445414.1"/>
    </source>
</evidence>
<dbReference type="Gene3D" id="1.20.58.2190">
    <property type="match status" value="1"/>
</dbReference>
<sequence>MDSKEEFRKKLYDEIIIKQISRNNNPESARKCIETLLRVVKNIVDDPKEEKKRKLKEETNAFKKNIRRNKGGVEFLVRIGFKAKVISFEKYFIYELPPDNDPTARTEKMERLKIAQDLLQDFLEKAQERAEIIERMEAREKIANEIQKKSVLESIEDDKIRRAEARKRSKETKEIKELQHKPKENEQNQPKIEEEETTESYRSYNSSHYRQHND</sequence>
<dbReference type="InterPro" id="IPR018997">
    <property type="entry name" value="PUB_domain"/>
</dbReference>
<evidence type="ECO:0000259" key="2">
    <source>
        <dbReference type="Pfam" id="PF09409"/>
    </source>
</evidence>
<dbReference type="AlphaFoldDB" id="A0A9N8YSV0"/>
<dbReference type="InterPro" id="IPR036339">
    <property type="entry name" value="PUB-like_dom_sf"/>
</dbReference>
<dbReference type="SUPFAM" id="SSF143503">
    <property type="entry name" value="PUG domain-like"/>
    <property type="match status" value="1"/>
</dbReference>
<dbReference type="PANTHER" id="PTHR23153:SF38">
    <property type="entry name" value="UBX DOMAIN-CONTAINING PROTEIN 6"/>
    <property type="match status" value="1"/>
</dbReference>
<dbReference type="EMBL" id="CAJVPK010000085">
    <property type="protein sequence ID" value="CAG8445414.1"/>
    <property type="molecule type" value="Genomic_DNA"/>
</dbReference>
<dbReference type="Proteomes" id="UP000789706">
    <property type="component" value="Unassembled WGS sequence"/>
</dbReference>
<dbReference type="GO" id="GO:0005737">
    <property type="term" value="C:cytoplasm"/>
    <property type="evidence" value="ECO:0007669"/>
    <property type="project" value="TreeGrafter"/>
</dbReference>
<feature type="compositionally biased region" description="Basic and acidic residues" evidence="1">
    <location>
        <begin position="171"/>
        <end position="186"/>
    </location>
</feature>
<feature type="domain" description="PUB" evidence="2">
    <location>
        <begin position="27"/>
        <end position="95"/>
    </location>
</feature>
<accession>A0A9N8YSV0</accession>
<gene>
    <name evidence="3" type="ORF">DEBURN_LOCUS1758</name>
</gene>
<dbReference type="PANTHER" id="PTHR23153">
    <property type="entry name" value="UBX-RELATED"/>
    <property type="match status" value="1"/>
</dbReference>
<name>A0A9N8YSV0_9GLOM</name>
<reference evidence="3" key="1">
    <citation type="submission" date="2021-06" db="EMBL/GenBank/DDBJ databases">
        <authorList>
            <person name="Kallberg Y."/>
            <person name="Tangrot J."/>
            <person name="Rosling A."/>
        </authorList>
    </citation>
    <scope>NUCLEOTIDE SEQUENCE</scope>
    <source>
        <strain evidence="3">AZ414A</strain>
    </source>
</reference>
<feature type="region of interest" description="Disordered" evidence="1">
    <location>
        <begin position="157"/>
        <end position="214"/>
    </location>
</feature>
<dbReference type="OrthoDB" id="49605at2759"/>
<comment type="caution">
    <text evidence="3">The sequence shown here is derived from an EMBL/GenBank/DDBJ whole genome shotgun (WGS) entry which is preliminary data.</text>
</comment>
<organism evidence="3 4">
    <name type="scientific">Diversispora eburnea</name>
    <dbReference type="NCBI Taxonomy" id="1213867"/>
    <lineage>
        <taxon>Eukaryota</taxon>
        <taxon>Fungi</taxon>
        <taxon>Fungi incertae sedis</taxon>
        <taxon>Mucoromycota</taxon>
        <taxon>Glomeromycotina</taxon>
        <taxon>Glomeromycetes</taxon>
        <taxon>Diversisporales</taxon>
        <taxon>Diversisporaceae</taxon>
        <taxon>Diversispora</taxon>
    </lineage>
</organism>
<evidence type="ECO:0000313" key="4">
    <source>
        <dbReference type="Proteomes" id="UP000789706"/>
    </source>
</evidence>
<proteinExistence type="predicted"/>
<protein>
    <submittedName>
        <fullName evidence="3">7542_t:CDS:1</fullName>
    </submittedName>
</protein>
<evidence type="ECO:0000256" key="1">
    <source>
        <dbReference type="SAM" id="MobiDB-lite"/>
    </source>
</evidence>
<keyword evidence="4" id="KW-1185">Reference proteome</keyword>
<dbReference type="Pfam" id="PF09409">
    <property type="entry name" value="PUB"/>
    <property type="match status" value="1"/>
</dbReference>